<feature type="transmembrane region" description="Helical" evidence="1">
    <location>
        <begin position="6"/>
        <end position="29"/>
    </location>
</feature>
<keyword evidence="1" id="KW-0812">Transmembrane</keyword>
<dbReference type="Pfam" id="PF25589">
    <property type="entry name" value="DUF7935"/>
    <property type="match status" value="1"/>
</dbReference>
<dbReference type="Proteomes" id="UP001597369">
    <property type="component" value="Unassembled WGS sequence"/>
</dbReference>
<comment type="caution">
    <text evidence="2">The sequence shown here is derived from an EMBL/GenBank/DDBJ whole genome shotgun (WGS) entry which is preliminary data.</text>
</comment>
<keyword evidence="1" id="KW-0472">Membrane</keyword>
<reference evidence="3" key="1">
    <citation type="journal article" date="2019" name="Int. J. Syst. Evol. Microbiol.">
        <title>The Global Catalogue of Microorganisms (GCM) 10K type strain sequencing project: providing services to taxonomists for standard genome sequencing and annotation.</title>
        <authorList>
            <consortium name="The Broad Institute Genomics Platform"/>
            <consortium name="The Broad Institute Genome Sequencing Center for Infectious Disease"/>
            <person name="Wu L."/>
            <person name="Ma J."/>
        </authorList>
    </citation>
    <scope>NUCLEOTIDE SEQUENCE [LARGE SCALE GENOMIC DNA]</scope>
    <source>
        <strain evidence="3">JCM 16545</strain>
    </source>
</reference>
<name>A0ABW4WSZ5_9BACT</name>
<keyword evidence="3" id="KW-1185">Reference proteome</keyword>
<keyword evidence="1" id="KW-1133">Transmembrane helix</keyword>
<evidence type="ECO:0000256" key="1">
    <source>
        <dbReference type="SAM" id="Phobius"/>
    </source>
</evidence>
<evidence type="ECO:0000313" key="3">
    <source>
        <dbReference type="Proteomes" id="UP001597369"/>
    </source>
</evidence>
<proteinExistence type="predicted"/>
<accession>A0ABW4WSZ5</accession>
<dbReference type="RefSeq" id="WP_229962240.1">
    <property type="nucleotide sequence ID" value="NZ_JAJJWI010000020.1"/>
</dbReference>
<dbReference type="EMBL" id="JBHUHV010000011">
    <property type="protein sequence ID" value="MFD2065884.1"/>
    <property type="molecule type" value="Genomic_DNA"/>
</dbReference>
<dbReference type="InterPro" id="IPR057695">
    <property type="entry name" value="DUF7935"/>
</dbReference>
<gene>
    <name evidence="2" type="ORF">ACFSKU_03250</name>
</gene>
<protein>
    <submittedName>
        <fullName evidence="2">Uncharacterized protein</fullName>
    </submittedName>
</protein>
<sequence>MMNSLALLFTLLPTLLIIIEAGVFLYILAKHFQNMHQTRLLNVRMKKDAVVLPVRLHAYERVVLLLERITPSNLLLRVSGVGQTAADYHRVLLTEIRNEFNHNMSQQVYMSDQIWQQVKQTREEVVNLINKTYQEMPENARGNDLAKRILETILVEERDPTARAILAVKEEMREIF</sequence>
<evidence type="ECO:0000313" key="2">
    <source>
        <dbReference type="EMBL" id="MFD2065884.1"/>
    </source>
</evidence>
<organism evidence="2 3">
    <name type="scientific">Pontibacter silvestris</name>
    <dbReference type="NCBI Taxonomy" id="2305183"/>
    <lineage>
        <taxon>Bacteria</taxon>
        <taxon>Pseudomonadati</taxon>
        <taxon>Bacteroidota</taxon>
        <taxon>Cytophagia</taxon>
        <taxon>Cytophagales</taxon>
        <taxon>Hymenobacteraceae</taxon>
        <taxon>Pontibacter</taxon>
    </lineage>
</organism>